<evidence type="ECO:0000313" key="3">
    <source>
        <dbReference type="EMBL" id="VDP31954.1"/>
    </source>
</evidence>
<feature type="domain" description="Rho-GAP" evidence="2">
    <location>
        <begin position="397"/>
        <end position="589"/>
    </location>
</feature>
<evidence type="ECO:0000313" key="5">
    <source>
        <dbReference type="WBParaSite" id="HPBE_0002233701-mRNA-1"/>
    </source>
</evidence>
<protein>
    <submittedName>
        <fullName evidence="5">Rho-GAP domain-containing protein</fullName>
    </submittedName>
</protein>
<dbReference type="EMBL" id="UZAH01033893">
    <property type="protein sequence ID" value="VDP31954.1"/>
    <property type="molecule type" value="Genomic_DNA"/>
</dbReference>
<dbReference type="GO" id="GO:0050770">
    <property type="term" value="P:regulation of axonogenesis"/>
    <property type="evidence" value="ECO:0007669"/>
    <property type="project" value="TreeGrafter"/>
</dbReference>
<dbReference type="OrthoDB" id="5873004at2759"/>
<name>A0A183GI91_HELPZ</name>
<accession>A0A183GI91</accession>
<dbReference type="Gene3D" id="1.10.555.10">
    <property type="entry name" value="Rho GTPase activation protein"/>
    <property type="match status" value="1"/>
</dbReference>
<dbReference type="SMART" id="SM00324">
    <property type="entry name" value="RhoGAP"/>
    <property type="match status" value="1"/>
</dbReference>
<dbReference type="InterPro" id="IPR008936">
    <property type="entry name" value="Rho_GTPase_activation_prot"/>
</dbReference>
<dbReference type="GO" id="GO:0008361">
    <property type="term" value="P:regulation of cell size"/>
    <property type="evidence" value="ECO:0007669"/>
    <property type="project" value="TreeGrafter"/>
</dbReference>
<reference evidence="3 4" key="1">
    <citation type="submission" date="2018-11" db="EMBL/GenBank/DDBJ databases">
        <authorList>
            <consortium name="Pathogen Informatics"/>
        </authorList>
    </citation>
    <scope>NUCLEOTIDE SEQUENCE [LARGE SCALE GENOMIC DNA]</scope>
</reference>
<dbReference type="SUPFAM" id="SSF48350">
    <property type="entry name" value="GTPase activation domain, GAP"/>
    <property type="match status" value="1"/>
</dbReference>
<feature type="region of interest" description="Disordered" evidence="1">
    <location>
        <begin position="162"/>
        <end position="281"/>
    </location>
</feature>
<keyword evidence="4" id="KW-1185">Reference proteome</keyword>
<feature type="compositionally biased region" description="Basic and acidic residues" evidence="1">
    <location>
        <begin position="172"/>
        <end position="183"/>
    </location>
</feature>
<evidence type="ECO:0000259" key="2">
    <source>
        <dbReference type="PROSITE" id="PS50238"/>
    </source>
</evidence>
<feature type="compositionally biased region" description="Low complexity" evidence="1">
    <location>
        <begin position="199"/>
        <end position="209"/>
    </location>
</feature>
<organism evidence="4 5">
    <name type="scientific">Heligmosomoides polygyrus</name>
    <name type="common">Parasitic roundworm</name>
    <dbReference type="NCBI Taxonomy" id="6339"/>
    <lineage>
        <taxon>Eukaryota</taxon>
        <taxon>Metazoa</taxon>
        <taxon>Ecdysozoa</taxon>
        <taxon>Nematoda</taxon>
        <taxon>Chromadorea</taxon>
        <taxon>Rhabditida</taxon>
        <taxon>Rhabditina</taxon>
        <taxon>Rhabditomorpha</taxon>
        <taxon>Strongyloidea</taxon>
        <taxon>Heligmosomidae</taxon>
        <taxon>Heligmosomoides</taxon>
    </lineage>
</organism>
<proteinExistence type="predicted"/>
<dbReference type="PANTHER" id="PTHR46005:SF4">
    <property type="entry name" value="RHO GTPASE-ACTIVATING PROTEIN 190"/>
    <property type="match status" value="1"/>
</dbReference>
<dbReference type="PROSITE" id="PS50238">
    <property type="entry name" value="RHOGAP"/>
    <property type="match status" value="1"/>
</dbReference>
<dbReference type="GO" id="GO:0005096">
    <property type="term" value="F:GTPase activator activity"/>
    <property type="evidence" value="ECO:0007669"/>
    <property type="project" value="TreeGrafter"/>
</dbReference>
<sequence>MKCRKELSYCESGSLVCLASLYLFSDPHVSADDYHRARFLKDSSSMYGAYRTSHSAATLLSESSASADSTASVGPLEKVKPATSAPALRNSSSAMCINHSTTAPRPRRRVAPMTSTLRLPIPREPMPVAAPLATPEMIDIAPEYSVVQDALVDDEHIYATLDFSSRPSPKTPPKDERKSNNGKKEKKQPLRSRMFSNHSSTEPSTSPSTIASQPSSAGSSIHRDEVTNRKGRSSAAPPKSPNVEWQWLPKSPGVERRPAAKTAPLKPRIAPKPTKISNPTMVCSMPARSITMDVFNRESVAKARQIVARDAMQKSTLRQSLSVESFADLMGEKKKKFRFVRKVATSFRFKKTAEKEPTAADKLLSTAYISSRSLPQSPQVERKQKKPAYLGVIGANDTLQTLAEKNGGIPLFLTRCVEFIEKMISDVAEEGGLEMEGLYRVPGNQAQLSELEKAFREKGDVDITSLDMPVHVVATAVKNFFSCLSEPLIPTDLHQDILDCLTGSEVVERLHAVMSRLTSVNRDVLIYFTTHLERVASSPSTAMDVHNLSKVLFPTLFRPQFNDFIEMSTGTAKFQQATEVILLNAHEIFQSHQAQSIRV</sequence>
<dbReference type="PANTHER" id="PTHR46005">
    <property type="entry name" value="RHO GTPASE-ACTIVATING PROTEIN 190"/>
    <property type="match status" value="1"/>
</dbReference>
<dbReference type="InterPro" id="IPR051978">
    <property type="entry name" value="Rho-GAP_domain"/>
</dbReference>
<gene>
    <name evidence="3" type="ORF">HPBE_LOCUS22336</name>
</gene>
<dbReference type="GO" id="GO:0005829">
    <property type="term" value="C:cytosol"/>
    <property type="evidence" value="ECO:0007669"/>
    <property type="project" value="TreeGrafter"/>
</dbReference>
<accession>A0A3P8DJ47</accession>
<reference evidence="5" key="2">
    <citation type="submission" date="2019-09" db="UniProtKB">
        <authorList>
            <consortium name="WormBaseParasite"/>
        </authorList>
    </citation>
    <scope>IDENTIFICATION</scope>
</reference>
<feature type="compositionally biased region" description="Polar residues" evidence="1">
    <location>
        <begin position="210"/>
        <end position="219"/>
    </location>
</feature>
<dbReference type="Pfam" id="PF00620">
    <property type="entry name" value="RhoGAP"/>
    <property type="match status" value="1"/>
</dbReference>
<dbReference type="AlphaFoldDB" id="A0A183GI91"/>
<evidence type="ECO:0000313" key="4">
    <source>
        <dbReference type="Proteomes" id="UP000050761"/>
    </source>
</evidence>
<dbReference type="Proteomes" id="UP000050761">
    <property type="component" value="Unassembled WGS sequence"/>
</dbReference>
<dbReference type="WBParaSite" id="HPBE_0002233701-mRNA-1">
    <property type="protein sequence ID" value="HPBE_0002233701-mRNA-1"/>
    <property type="gene ID" value="HPBE_0002233701"/>
</dbReference>
<dbReference type="GO" id="GO:0007266">
    <property type="term" value="P:Rho protein signal transduction"/>
    <property type="evidence" value="ECO:0007669"/>
    <property type="project" value="TreeGrafter"/>
</dbReference>
<evidence type="ECO:0000256" key="1">
    <source>
        <dbReference type="SAM" id="MobiDB-lite"/>
    </source>
</evidence>
<dbReference type="InterPro" id="IPR000198">
    <property type="entry name" value="RhoGAP_dom"/>
</dbReference>